<comment type="similarity">
    <text evidence="8">Belongs to the insect chemoreceptor superfamily. Gustatory receptor (GR) family.</text>
</comment>
<dbReference type="AlphaFoldDB" id="T1HBY7"/>
<accession>T1HBY7</accession>
<evidence type="ECO:0000256" key="3">
    <source>
        <dbReference type="ARBA" id="ARBA00022692"/>
    </source>
</evidence>
<dbReference type="OMA" id="PFRIRIY"/>
<dbReference type="GO" id="GO:0005886">
    <property type="term" value="C:plasma membrane"/>
    <property type="evidence" value="ECO:0007669"/>
    <property type="project" value="UniProtKB-SubCell"/>
</dbReference>
<keyword evidence="2 8" id="KW-1003">Cell membrane</keyword>
<comment type="subcellular location">
    <subcellularLocation>
        <location evidence="1 8">Cell membrane</location>
        <topology evidence="1 8">Multi-pass membrane protein</topology>
    </subcellularLocation>
</comment>
<keyword evidence="3 8" id="KW-0812">Transmembrane</keyword>
<keyword evidence="10" id="KW-1185">Reference proteome</keyword>
<dbReference type="EMBL" id="ACPB03005527">
    <property type="status" value="NOT_ANNOTATED_CDS"/>
    <property type="molecule type" value="Genomic_DNA"/>
</dbReference>
<evidence type="ECO:0000256" key="8">
    <source>
        <dbReference type="RuleBase" id="RU363108"/>
    </source>
</evidence>
<dbReference type="eggNOG" id="ENOG502S2QD">
    <property type="taxonomic scope" value="Eukaryota"/>
</dbReference>
<dbReference type="PANTHER" id="PTHR21143">
    <property type="entry name" value="INVERTEBRATE GUSTATORY RECEPTOR"/>
    <property type="match status" value="1"/>
</dbReference>
<evidence type="ECO:0000256" key="6">
    <source>
        <dbReference type="ARBA" id="ARBA00023170"/>
    </source>
</evidence>
<dbReference type="GO" id="GO:0008049">
    <property type="term" value="P:male courtship behavior"/>
    <property type="evidence" value="ECO:0007669"/>
    <property type="project" value="TreeGrafter"/>
</dbReference>
<protein>
    <recommendedName>
        <fullName evidence="8">Gustatory receptor</fullName>
    </recommendedName>
</protein>
<reference evidence="9" key="1">
    <citation type="submission" date="2015-05" db="UniProtKB">
        <authorList>
            <consortium name="EnsemblMetazoa"/>
        </authorList>
    </citation>
    <scope>IDENTIFICATION</scope>
</reference>
<feature type="transmembrane region" description="Helical" evidence="8">
    <location>
        <begin position="25"/>
        <end position="46"/>
    </location>
</feature>
<evidence type="ECO:0000313" key="10">
    <source>
        <dbReference type="Proteomes" id="UP000015103"/>
    </source>
</evidence>
<proteinExistence type="inferred from homology"/>
<evidence type="ECO:0000256" key="4">
    <source>
        <dbReference type="ARBA" id="ARBA00022989"/>
    </source>
</evidence>
<feature type="transmembrane region" description="Helical" evidence="8">
    <location>
        <begin position="66"/>
        <end position="88"/>
    </location>
</feature>
<feature type="transmembrane region" description="Helical" evidence="8">
    <location>
        <begin position="284"/>
        <end position="303"/>
    </location>
</feature>
<dbReference type="RefSeq" id="XP_073985490.1">
    <property type="nucleotide sequence ID" value="XM_074129389.1"/>
</dbReference>
<evidence type="ECO:0000256" key="1">
    <source>
        <dbReference type="ARBA" id="ARBA00004651"/>
    </source>
</evidence>
<feature type="transmembrane region" description="Helical" evidence="8">
    <location>
        <begin position="249"/>
        <end position="272"/>
    </location>
</feature>
<keyword evidence="6 8" id="KW-0675">Receptor</keyword>
<comment type="function">
    <text evidence="8">Gustatory receptor which mediates acceptance or avoidance behavior, depending on its substrates.</text>
</comment>
<dbReference type="InParanoid" id="T1HBY7"/>
<dbReference type="GO" id="GO:0043025">
    <property type="term" value="C:neuronal cell body"/>
    <property type="evidence" value="ECO:0007669"/>
    <property type="project" value="TreeGrafter"/>
</dbReference>
<evidence type="ECO:0000256" key="7">
    <source>
        <dbReference type="ARBA" id="ARBA00023224"/>
    </source>
</evidence>
<dbReference type="EnsemblMetazoa" id="RPRC001549-RA">
    <property type="protein sequence ID" value="RPRC001549-PA"/>
    <property type="gene ID" value="RPRC001549"/>
</dbReference>
<dbReference type="STRING" id="13249.T1HBY7"/>
<dbReference type="GO" id="GO:0007635">
    <property type="term" value="P:chemosensory behavior"/>
    <property type="evidence" value="ECO:0007669"/>
    <property type="project" value="TreeGrafter"/>
</dbReference>
<evidence type="ECO:0000313" key="9">
    <source>
        <dbReference type="EnsemblMetazoa" id="RPRC001549-PA"/>
    </source>
</evidence>
<feature type="transmembrane region" description="Helical" evidence="8">
    <location>
        <begin position="127"/>
        <end position="149"/>
    </location>
</feature>
<dbReference type="GeneID" id="141454787"/>
<dbReference type="GO" id="GO:0030425">
    <property type="term" value="C:dendrite"/>
    <property type="evidence" value="ECO:0007669"/>
    <property type="project" value="TreeGrafter"/>
</dbReference>
<dbReference type="InterPro" id="IPR013604">
    <property type="entry name" value="7TM_chemorcpt"/>
</dbReference>
<dbReference type="FunCoup" id="T1HBY7">
    <property type="interactions" value="10"/>
</dbReference>
<dbReference type="VEuPathDB" id="VectorBase:RPRC001549"/>
<comment type="caution">
    <text evidence="8">Lacks conserved residue(s) required for the propagation of feature annotation.</text>
</comment>
<dbReference type="GO" id="GO:0007165">
    <property type="term" value="P:signal transduction"/>
    <property type="evidence" value="ECO:0007669"/>
    <property type="project" value="UniProtKB-KW"/>
</dbReference>
<dbReference type="Proteomes" id="UP000015103">
    <property type="component" value="Unassembled WGS sequence"/>
</dbReference>
<evidence type="ECO:0000256" key="2">
    <source>
        <dbReference type="ARBA" id="ARBA00022475"/>
    </source>
</evidence>
<dbReference type="GO" id="GO:0030424">
    <property type="term" value="C:axon"/>
    <property type="evidence" value="ECO:0007669"/>
    <property type="project" value="TreeGrafter"/>
</dbReference>
<name>T1HBY7_RHOPR</name>
<keyword evidence="7 8" id="KW-0807">Transducer</keyword>
<sequence length="388" mass="43161">MKILLKILGLEPFYFINDKSRFSPFLSIWSITLVSTCMALCAWILGTDVAFTERKSTKMKTTISTVVNICDVGTSAVASIACVVMAAVHAHLIARVHYKLTLTNTKLNIIPPLVLHGNNLPHLIAPWLSLIIIILYTSFLITDFILTIVMENNSYVYTLMYVFHYVNFTVELQIALIARKIKYLFNALNVTISKCLARAILRPFVLPPVETYQGGTGTREICELTDLSELHWNLCTAVQDINNAFGVQLLTLLLSIFAHVIITPYFFFLALVDPDTYSGNGPYLYLKLGWMLLYFGQLCMVVAPCSAATDKAGETATVLCKYLNTDLTHDVEKQAETFLLQLLHHDATFSACGLFNINLPIITSVAGAVSTYLVILIQFHKSDSAAPD</sequence>
<keyword evidence="5 8" id="KW-0472">Membrane</keyword>
<dbReference type="GO" id="GO:0050909">
    <property type="term" value="P:sensory perception of taste"/>
    <property type="evidence" value="ECO:0007669"/>
    <property type="project" value="InterPro"/>
</dbReference>
<keyword evidence="4 8" id="KW-1133">Transmembrane helix</keyword>
<organism evidence="9 10">
    <name type="scientific">Rhodnius prolixus</name>
    <name type="common">Triatomid bug</name>
    <dbReference type="NCBI Taxonomy" id="13249"/>
    <lineage>
        <taxon>Eukaryota</taxon>
        <taxon>Metazoa</taxon>
        <taxon>Ecdysozoa</taxon>
        <taxon>Arthropoda</taxon>
        <taxon>Hexapoda</taxon>
        <taxon>Insecta</taxon>
        <taxon>Pterygota</taxon>
        <taxon>Neoptera</taxon>
        <taxon>Paraneoptera</taxon>
        <taxon>Hemiptera</taxon>
        <taxon>Heteroptera</taxon>
        <taxon>Panheteroptera</taxon>
        <taxon>Cimicomorpha</taxon>
        <taxon>Reduviidae</taxon>
        <taxon>Triatominae</taxon>
        <taxon>Rhodnius</taxon>
    </lineage>
</organism>
<dbReference type="PANTHER" id="PTHR21143:SF123">
    <property type="entry name" value="GUSTATORY RECEPTOR FOR SUGAR TASTE 43A-RELATED"/>
    <property type="match status" value="1"/>
</dbReference>
<evidence type="ECO:0000256" key="5">
    <source>
        <dbReference type="ARBA" id="ARBA00023136"/>
    </source>
</evidence>
<dbReference type="Pfam" id="PF08395">
    <property type="entry name" value="7tm_7"/>
    <property type="match status" value="1"/>
</dbReference>